<dbReference type="GO" id="GO:1990904">
    <property type="term" value="C:ribonucleoprotein complex"/>
    <property type="evidence" value="ECO:0007669"/>
    <property type="project" value="UniProtKB-KW"/>
</dbReference>
<dbReference type="EMBL" id="MHRQ01000019">
    <property type="protein sequence ID" value="OHA26626.1"/>
    <property type="molecule type" value="Genomic_DNA"/>
</dbReference>
<dbReference type="AlphaFoldDB" id="A0A1G2MRX8"/>
<comment type="function">
    <text evidence="4 5">This protein binds to 23S rRNA in the presence of protein L20.</text>
</comment>
<dbReference type="PANTHER" id="PTHR21349:SF0">
    <property type="entry name" value="LARGE RIBOSOMAL SUBUNIT PROTEIN BL21M"/>
    <property type="match status" value="1"/>
</dbReference>
<sequence length="100" mass="11356">MATGGKQYVVSPGTVVKIEKISDEHKEGDTITFDKILIVDNGSETTIGDPYILGAKVTAKLEKIGRNQKVETIKYKQKSRYFIRRGHRQPYFLIKIESIK</sequence>
<evidence type="ECO:0000256" key="2">
    <source>
        <dbReference type="ARBA" id="ARBA00022980"/>
    </source>
</evidence>
<dbReference type="GO" id="GO:0005840">
    <property type="term" value="C:ribosome"/>
    <property type="evidence" value="ECO:0007669"/>
    <property type="project" value="UniProtKB-KW"/>
</dbReference>
<dbReference type="NCBIfam" id="TIGR00061">
    <property type="entry name" value="L21"/>
    <property type="match status" value="1"/>
</dbReference>
<evidence type="ECO:0000256" key="3">
    <source>
        <dbReference type="ARBA" id="ARBA00023274"/>
    </source>
</evidence>
<reference evidence="6 7" key="1">
    <citation type="journal article" date="2016" name="Nat. Commun.">
        <title>Thousands of microbial genomes shed light on interconnected biogeochemical processes in an aquifer system.</title>
        <authorList>
            <person name="Anantharaman K."/>
            <person name="Brown C.T."/>
            <person name="Hug L.A."/>
            <person name="Sharon I."/>
            <person name="Castelle C.J."/>
            <person name="Probst A.J."/>
            <person name="Thomas B.C."/>
            <person name="Singh A."/>
            <person name="Wilkins M.J."/>
            <person name="Karaoz U."/>
            <person name="Brodie E.L."/>
            <person name="Williams K.H."/>
            <person name="Hubbard S.S."/>
            <person name="Banfield J.F."/>
        </authorList>
    </citation>
    <scope>NUCLEOTIDE SEQUENCE [LARGE SCALE GENOMIC DNA]</scope>
</reference>
<evidence type="ECO:0000313" key="7">
    <source>
        <dbReference type="Proteomes" id="UP000177565"/>
    </source>
</evidence>
<dbReference type="GO" id="GO:0019843">
    <property type="term" value="F:rRNA binding"/>
    <property type="evidence" value="ECO:0007669"/>
    <property type="project" value="UniProtKB-UniRule"/>
</dbReference>
<name>A0A1G2MRX8_9BACT</name>
<dbReference type="Pfam" id="PF00829">
    <property type="entry name" value="Ribosomal_L21p"/>
    <property type="match status" value="1"/>
</dbReference>
<proteinExistence type="inferred from homology"/>
<protein>
    <recommendedName>
        <fullName evidence="4">Large ribosomal subunit protein bL21</fullName>
    </recommendedName>
</protein>
<dbReference type="InterPro" id="IPR001787">
    <property type="entry name" value="Ribosomal_bL21"/>
</dbReference>
<keyword evidence="3 4" id="KW-0687">Ribonucleoprotein</keyword>
<evidence type="ECO:0000256" key="1">
    <source>
        <dbReference type="ARBA" id="ARBA00008563"/>
    </source>
</evidence>
<dbReference type="GO" id="GO:0005737">
    <property type="term" value="C:cytoplasm"/>
    <property type="evidence" value="ECO:0007669"/>
    <property type="project" value="UniProtKB-ARBA"/>
</dbReference>
<evidence type="ECO:0000256" key="4">
    <source>
        <dbReference type="HAMAP-Rule" id="MF_01363"/>
    </source>
</evidence>
<dbReference type="HAMAP" id="MF_01363">
    <property type="entry name" value="Ribosomal_bL21"/>
    <property type="match status" value="1"/>
</dbReference>
<dbReference type="InterPro" id="IPR028909">
    <property type="entry name" value="bL21-like"/>
</dbReference>
<accession>A0A1G2MRX8</accession>
<dbReference type="InterPro" id="IPR036164">
    <property type="entry name" value="bL21-like_sf"/>
</dbReference>
<dbReference type="SUPFAM" id="SSF141091">
    <property type="entry name" value="L21p-like"/>
    <property type="match status" value="1"/>
</dbReference>
<dbReference type="GO" id="GO:0003735">
    <property type="term" value="F:structural constituent of ribosome"/>
    <property type="evidence" value="ECO:0007669"/>
    <property type="project" value="InterPro"/>
</dbReference>
<keyword evidence="4 5" id="KW-0699">rRNA-binding</keyword>
<comment type="caution">
    <text evidence="6">The sequence shown here is derived from an EMBL/GenBank/DDBJ whole genome shotgun (WGS) entry which is preliminary data.</text>
</comment>
<comment type="similarity">
    <text evidence="1 4 5">Belongs to the bacterial ribosomal protein bL21 family.</text>
</comment>
<organism evidence="6 7">
    <name type="scientific">Candidatus Taylorbacteria bacterium RIFCSPHIGHO2_02_FULL_46_13</name>
    <dbReference type="NCBI Taxonomy" id="1802312"/>
    <lineage>
        <taxon>Bacteria</taxon>
        <taxon>Candidatus Tayloriibacteriota</taxon>
    </lineage>
</organism>
<dbReference type="GO" id="GO:0006412">
    <property type="term" value="P:translation"/>
    <property type="evidence" value="ECO:0007669"/>
    <property type="project" value="UniProtKB-UniRule"/>
</dbReference>
<keyword evidence="4 5" id="KW-0694">RNA-binding</keyword>
<evidence type="ECO:0000313" key="6">
    <source>
        <dbReference type="EMBL" id="OHA26626.1"/>
    </source>
</evidence>
<gene>
    <name evidence="4" type="primary">rplU</name>
    <name evidence="6" type="ORF">A3C06_01790</name>
</gene>
<keyword evidence="2 4" id="KW-0689">Ribosomal protein</keyword>
<dbReference type="STRING" id="1802312.A3C06_01790"/>
<dbReference type="Proteomes" id="UP000177565">
    <property type="component" value="Unassembled WGS sequence"/>
</dbReference>
<evidence type="ECO:0000256" key="5">
    <source>
        <dbReference type="RuleBase" id="RU000562"/>
    </source>
</evidence>
<comment type="subunit">
    <text evidence="4">Part of the 50S ribosomal subunit. Contacts protein L20.</text>
</comment>
<dbReference type="PANTHER" id="PTHR21349">
    <property type="entry name" value="50S RIBOSOMAL PROTEIN L21"/>
    <property type="match status" value="1"/>
</dbReference>